<evidence type="ECO:0000313" key="3">
    <source>
        <dbReference type="EMBL" id="GLH69091.1"/>
    </source>
</evidence>
<proteinExistence type="predicted"/>
<keyword evidence="2" id="KW-1133">Transmembrane helix</keyword>
<name>A0ABQ5Q3S1_9BACT</name>
<dbReference type="Proteomes" id="UP001165089">
    <property type="component" value="Unassembled WGS sequence"/>
</dbReference>
<dbReference type="RefSeq" id="WP_285722868.1">
    <property type="nucleotide sequence ID" value="NZ_BSDD01000001.1"/>
</dbReference>
<keyword evidence="1" id="KW-0175">Coiled coil</keyword>
<protein>
    <submittedName>
        <fullName evidence="3">Uncharacterized protein</fullName>
    </submittedName>
</protein>
<feature type="coiled-coil region" evidence="1">
    <location>
        <begin position="94"/>
        <end position="131"/>
    </location>
</feature>
<keyword evidence="2" id="KW-0472">Membrane</keyword>
<evidence type="ECO:0000256" key="2">
    <source>
        <dbReference type="SAM" id="Phobius"/>
    </source>
</evidence>
<dbReference type="EMBL" id="BSDD01000001">
    <property type="protein sequence ID" value="GLH69091.1"/>
    <property type="molecule type" value="Genomic_DNA"/>
</dbReference>
<keyword evidence="2" id="KW-0812">Transmembrane</keyword>
<evidence type="ECO:0000256" key="1">
    <source>
        <dbReference type="SAM" id="Coils"/>
    </source>
</evidence>
<sequence length="164" mass="18780">MPRRSALRWLVPLLLSLQLCLLWIQGAQLHQQNQQLSDLRADIQDLADSLDSGQDEATPQDDSGAVPLRHRVHPRLRLQRVAVLGLQDEKDAAAEEIRATRDSERKAVKDAREAQSKISIEENAHKAEEARKIRGATDRWQRWSLAAVGLLCLAWLLRGWFRRR</sequence>
<feature type="coiled-coil region" evidence="1">
    <location>
        <begin position="29"/>
        <end position="56"/>
    </location>
</feature>
<feature type="transmembrane region" description="Helical" evidence="2">
    <location>
        <begin position="143"/>
        <end position="161"/>
    </location>
</feature>
<reference evidence="3 4" key="1">
    <citation type="journal article" date="2023" name="Antonie Van Leeuwenhoek">
        <title>Mesoterricola silvestris gen. nov., sp. nov., Mesoterricola sediminis sp. nov., Geothrix oryzae sp. nov., Geothrix edaphica sp. nov., Geothrix rubra sp. nov., and Geothrix limicola sp. nov., six novel members of Acidobacteriota isolated from soils.</title>
        <authorList>
            <person name="Itoh H."/>
            <person name="Sugisawa Y."/>
            <person name="Mise K."/>
            <person name="Xu Z."/>
            <person name="Kuniyasu M."/>
            <person name="Ushijima N."/>
            <person name="Kawano K."/>
            <person name="Kobayashi E."/>
            <person name="Shiratori Y."/>
            <person name="Masuda Y."/>
            <person name="Senoo K."/>
        </authorList>
    </citation>
    <scope>NUCLEOTIDE SEQUENCE [LARGE SCALE GENOMIC DNA]</scope>
    <source>
        <strain evidence="3 4">Red803</strain>
    </source>
</reference>
<keyword evidence="4" id="KW-1185">Reference proteome</keyword>
<evidence type="ECO:0000313" key="4">
    <source>
        <dbReference type="Proteomes" id="UP001165089"/>
    </source>
</evidence>
<gene>
    <name evidence="3" type="ORF">GETHPA_06240</name>
</gene>
<organism evidence="3 4">
    <name type="scientific">Geothrix rubra</name>
    <dbReference type="NCBI Taxonomy" id="2927977"/>
    <lineage>
        <taxon>Bacteria</taxon>
        <taxon>Pseudomonadati</taxon>
        <taxon>Acidobacteriota</taxon>
        <taxon>Holophagae</taxon>
        <taxon>Holophagales</taxon>
        <taxon>Holophagaceae</taxon>
        <taxon>Geothrix</taxon>
    </lineage>
</organism>
<accession>A0ABQ5Q3S1</accession>
<comment type="caution">
    <text evidence="3">The sequence shown here is derived from an EMBL/GenBank/DDBJ whole genome shotgun (WGS) entry which is preliminary data.</text>
</comment>